<feature type="binding site" evidence="16">
    <location>
        <position position="43"/>
    </location>
    <ligand>
        <name>Zn(2+)</name>
        <dbReference type="ChEBI" id="CHEBI:29105"/>
    </ligand>
</feature>
<evidence type="ECO:0000256" key="16">
    <source>
        <dbReference type="PIRSR" id="PIRSR000409-3"/>
    </source>
</evidence>
<dbReference type="GO" id="GO:0006307">
    <property type="term" value="P:DNA alkylation repair"/>
    <property type="evidence" value="ECO:0007669"/>
    <property type="project" value="UniProtKB-ARBA"/>
</dbReference>
<evidence type="ECO:0000256" key="4">
    <source>
        <dbReference type="ARBA" id="ARBA00022723"/>
    </source>
</evidence>
<organism evidence="18 19">
    <name type="scientific">Zoogloea oleivorans</name>
    <dbReference type="NCBI Taxonomy" id="1552750"/>
    <lineage>
        <taxon>Bacteria</taxon>
        <taxon>Pseudomonadati</taxon>
        <taxon>Pseudomonadota</taxon>
        <taxon>Betaproteobacteria</taxon>
        <taxon>Rhodocyclales</taxon>
        <taxon>Zoogloeaceae</taxon>
        <taxon>Zoogloea</taxon>
    </lineage>
</organism>
<dbReference type="NCBIfam" id="TIGR00589">
    <property type="entry name" value="ogt"/>
    <property type="match status" value="1"/>
</dbReference>
<dbReference type="SUPFAM" id="SSF46689">
    <property type="entry name" value="Homeodomain-like"/>
    <property type="match status" value="1"/>
</dbReference>
<dbReference type="EMBL" id="SDKK01000003">
    <property type="protein sequence ID" value="TYC61179.1"/>
    <property type="molecule type" value="Genomic_DNA"/>
</dbReference>
<comment type="cofactor">
    <cofactor evidence="16">
        <name>Zn(2+)</name>
        <dbReference type="ChEBI" id="CHEBI:29105"/>
    </cofactor>
    <text evidence="16">Binds 1 zinc ion per subunit.</text>
</comment>
<dbReference type="RefSeq" id="WP_148577713.1">
    <property type="nucleotide sequence ID" value="NZ_JAVEUW010000085.1"/>
</dbReference>
<comment type="catalytic activity">
    <reaction evidence="12">
        <text>a 6-O-methyl-2'-deoxyguanosine in DNA + L-cysteinyl-[protein] = S-methyl-L-cysteinyl-[protein] + a 2'-deoxyguanosine in DNA</text>
        <dbReference type="Rhea" id="RHEA:24000"/>
        <dbReference type="Rhea" id="RHEA-COMP:10131"/>
        <dbReference type="Rhea" id="RHEA-COMP:10132"/>
        <dbReference type="Rhea" id="RHEA-COMP:11367"/>
        <dbReference type="Rhea" id="RHEA-COMP:11368"/>
        <dbReference type="ChEBI" id="CHEBI:29950"/>
        <dbReference type="ChEBI" id="CHEBI:82612"/>
        <dbReference type="ChEBI" id="CHEBI:85445"/>
        <dbReference type="ChEBI" id="CHEBI:85448"/>
        <dbReference type="EC" id="2.1.1.63"/>
    </reaction>
</comment>
<evidence type="ECO:0000256" key="15">
    <source>
        <dbReference type="PIRSR" id="PIRSR000409-1"/>
    </source>
</evidence>
<evidence type="ECO:0000256" key="2">
    <source>
        <dbReference type="ARBA" id="ARBA00022603"/>
    </source>
</evidence>
<dbReference type="InterPro" id="IPR014048">
    <property type="entry name" value="MethylDNA_cys_MeTrfase_DNA-bd"/>
</dbReference>
<dbReference type="SMART" id="SM00342">
    <property type="entry name" value="HTH_ARAC"/>
    <property type="match status" value="1"/>
</dbReference>
<dbReference type="InterPro" id="IPR036631">
    <property type="entry name" value="MGMT_N_sf"/>
</dbReference>
<evidence type="ECO:0000256" key="11">
    <source>
        <dbReference type="ARBA" id="ARBA00023204"/>
    </source>
</evidence>
<evidence type="ECO:0000313" key="19">
    <source>
        <dbReference type="Proteomes" id="UP000389128"/>
    </source>
</evidence>
<dbReference type="GO" id="GO:0003700">
    <property type="term" value="F:DNA-binding transcription factor activity"/>
    <property type="evidence" value="ECO:0007669"/>
    <property type="project" value="InterPro"/>
</dbReference>
<feature type="binding site" evidence="16">
    <location>
        <position position="74"/>
    </location>
    <ligand>
        <name>Zn(2+)</name>
        <dbReference type="ChEBI" id="CHEBI:29105"/>
    </ligand>
</feature>
<keyword evidence="9" id="KW-0010">Activator</keyword>
<evidence type="ECO:0000256" key="1">
    <source>
        <dbReference type="ARBA" id="ARBA00001286"/>
    </source>
</evidence>
<protein>
    <recommendedName>
        <fullName evidence="14">Regulatory protein of adaptive response</fullName>
    </recommendedName>
</protein>
<comment type="catalytic activity">
    <reaction evidence="1">
        <text>a 4-O-methyl-thymidine in DNA + L-cysteinyl-[protein] = a thymidine in DNA + S-methyl-L-cysteinyl-[protein]</text>
        <dbReference type="Rhea" id="RHEA:53428"/>
        <dbReference type="Rhea" id="RHEA-COMP:10131"/>
        <dbReference type="Rhea" id="RHEA-COMP:10132"/>
        <dbReference type="Rhea" id="RHEA-COMP:13555"/>
        <dbReference type="Rhea" id="RHEA-COMP:13556"/>
        <dbReference type="ChEBI" id="CHEBI:29950"/>
        <dbReference type="ChEBI" id="CHEBI:82612"/>
        <dbReference type="ChEBI" id="CHEBI:137386"/>
        <dbReference type="ChEBI" id="CHEBI:137387"/>
        <dbReference type="EC" id="2.1.1.63"/>
    </reaction>
</comment>
<keyword evidence="10" id="KW-0804">Transcription</keyword>
<dbReference type="InterPro" id="IPR009057">
    <property type="entry name" value="Homeodomain-like_sf"/>
</dbReference>
<sequence>MNFPPPSPAAQTIADPRWAAVQARDPAADGRFFYAVKSTGVYCRPSCPSRPARPENVCFFDSAEAAGQAGFRPCQRCRPDQPPLAQQHAALVAGLCRFIESADTPPSLADLAHQAGLSRYHLHRVFKAVTGLTPHAYAAAHRASRLRAGLARGEGVTEAILEAGYNSSGRFYEQADQLLGMTPTHYRAGGTATEIRFAVGQCSLGAILVAASPRGICAISLGDDPEALVREVQDRFPQATLIGADPAFESWVARVIGFVEAPQRGLDLPLDLRGTAFQQRVWQALQQIPAGETVSYTELARRIGAPTAFRAVASACAANVLAVAIPCHRVVKLDGGLSGYRWGVARKQALIEREAKG</sequence>
<feature type="active site" description="Nucleophile; methyl group acceptor from methylphosphotriester" evidence="15">
    <location>
        <position position="43"/>
    </location>
</feature>
<dbReference type="Pfam" id="PF12833">
    <property type="entry name" value="HTH_18"/>
    <property type="match status" value="1"/>
</dbReference>
<evidence type="ECO:0000256" key="3">
    <source>
        <dbReference type="ARBA" id="ARBA00022679"/>
    </source>
</evidence>
<keyword evidence="3 18" id="KW-0808">Transferase</keyword>
<dbReference type="InterPro" id="IPR036217">
    <property type="entry name" value="MethylDNA_cys_MeTrfase_DNAb"/>
</dbReference>
<keyword evidence="6 16" id="KW-0862">Zinc</keyword>
<keyword evidence="7" id="KW-0805">Transcription regulation</keyword>
<keyword evidence="5" id="KW-0227">DNA damage</keyword>
<feature type="active site" description="Nucleophile; methyl group acceptor from either O6-methylguanine or O4-methylthymine" evidence="15">
    <location>
        <position position="327"/>
    </location>
</feature>
<dbReference type="InterPro" id="IPR018060">
    <property type="entry name" value="HTH_AraC"/>
</dbReference>
<dbReference type="GO" id="GO:0008270">
    <property type="term" value="F:zinc ion binding"/>
    <property type="evidence" value="ECO:0007669"/>
    <property type="project" value="InterPro"/>
</dbReference>
<evidence type="ECO:0000256" key="12">
    <source>
        <dbReference type="ARBA" id="ARBA00049348"/>
    </source>
</evidence>
<dbReference type="InterPro" id="IPR035451">
    <property type="entry name" value="Ada-like_dom_sf"/>
</dbReference>
<dbReference type="GO" id="GO:0003908">
    <property type="term" value="F:methylated-DNA-[protein]-cysteine S-methyltransferase activity"/>
    <property type="evidence" value="ECO:0007669"/>
    <property type="project" value="UniProtKB-EC"/>
</dbReference>
<dbReference type="PROSITE" id="PS00041">
    <property type="entry name" value="HTH_ARAC_FAMILY_1"/>
    <property type="match status" value="1"/>
</dbReference>
<keyword evidence="8 18" id="KW-0238">DNA-binding</keyword>
<reference evidence="18 19" key="1">
    <citation type="submission" date="2019-01" db="EMBL/GenBank/DDBJ databases">
        <title>Zoogloea oleivorans genome sequencing and assembly.</title>
        <authorList>
            <person name="Tancsics A."/>
            <person name="Farkas M."/>
            <person name="Kriszt B."/>
            <person name="Maroti G."/>
            <person name="Horvath B."/>
        </authorList>
    </citation>
    <scope>NUCLEOTIDE SEQUENCE [LARGE SCALE GENOMIC DNA]</scope>
    <source>
        <strain evidence="18 19">Buc</strain>
    </source>
</reference>
<dbReference type="Proteomes" id="UP000389128">
    <property type="component" value="Unassembled WGS sequence"/>
</dbReference>
<dbReference type="NCBIfam" id="NF011964">
    <property type="entry name" value="PRK15435.1"/>
    <property type="match status" value="1"/>
</dbReference>
<feature type="binding site" evidence="16">
    <location>
        <position position="77"/>
    </location>
    <ligand>
        <name>Zn(2+)</name>
        <dbReference type="ChEBI" id="CHEBI:29105"/>
    </ligand>
</feature>
<evidence type="ECO:0000256" key="14">
    <source>
        <dbReference type="ARBA" id="ARBA00078299"/>
    </source>
</evidence>
<proteinExistence type="inferred from homology"/>
<name>A0A6C2D6F0_9RHOO</name>
<evidence type="ECO:0000259" key="17">
    <source>
        <dbReference type="PROSITE" id="PS01124"/>
    </source>
</evidence>
<feature type="binding site" evidence="16">
    <location>
        <position position="47"/>
    </location>
    <ligand>
        <name>Zn(2+)</name>
        <dbReference type="ChEBI" id="CHEBI:29105"/>
    </ligand>
</feature>
<dbReference type="Gene3D" id="3.30.160.70">
    <property type="entry name" value="Methylated DNA-protein cysteine methyltransferase domain"/>
    <property type="match status" value="1"/>
</dbReference>
<dbReference type="Gene3D" id="3.40.10.10">
    <property type="entry name" value="DNA Methylphosphotriester Repair Domain"/>
    <property type="match status" value="1"/>
</dbReference>
<evidence type="ECO:0000256" key="5">
    <source>
        <dbReference type="ARBA" id="ARBA00022763"/>
    </source>
</evidence>
<evidence type="ECO:0000256" key="6">
    <source>
        <dbReference type="ARBA" id="ARBA00022833"/>
    </source>
</evidence>
<dbReference type="Pfam" id="PF01035">
    <property type="entry name" value="DNA_binding_1"/>
    <property type="match status" value="1"/>
</dbReference>
<feature type="domain" description="HTH araC/xylS-type" evidence="17">
    <location>
        <begin position="107"/>
        <end position="189"/>
    </location>
</feature>
<evidence type="ECO:0000256" key="13">
    <source>
        <dbReference type="ARBA" id="ARBA00060908"/>
    </source>
</evidence>
<dbReference type="InterPro" id="IPR016221">
    <property type="entry name" value="Bifunct_regulatory_prot_Ada"/>
</dbReference>
<dbReference type="SUPFAM" id="SSF53155">
    <property type="entry name" value="Methylated DNA-protein cysteine methyltransferase domain"/>
    <property type="match status" value="1"/>
</dbReference>
<dbReference type="PROSITE" id="PS00374">
    <property type="entry name" value="MGMT"/>
    <property type="match status" value="1"/>
</dbReference>
<dbReference type="CDD" id="cd06445">
    <property type="entry name" value="ATase"/>
    <property type="match status" value="1"/>
</dbReference>
<dbReference type="InterPro" id="IPR018062">
    <property type="entry name" value="HTH_AraC-typ_CS"/>
</dbReference>
<dbReference type="PANTHER" id="PTHR10815">
    <property type="entry name" value="METHYLATED-DNA--PROTEIN-CYSTEINE METHYLTRANSFERASE"/>
    <property type="match status" value="1"/>
</dbReference>
<keyword evidence="4 16" id="KW-0479">Metal-binding</keyword>
<dbReference type="OrthoDB" id="9802228at2"/>
<dbReference type="FunFam" id="1.10.10.10:FF:000410">
    <property type="entry name" value="ADA regulatory protein, putative"/>
    <property type="match status" value="1"/>
</dbReference>
<evidence type="ECO:0000256" key="7">
    <source>
        <dbReference type="ARBA" id="ARBA00023015"/>
    </source>
</evidence>
<evidence type="ECO:0000313" key="18">
    <source>
        <dbReference type="EMBL" id="TYC61179.1"/>
    </source>
</evidence>
<keyword evidence="19" id="KW-1185">Reference proteome</keyword>
<dbReference type="GO" id="GO:0043565">
    <property type="term" value="F:sequence-specific DNA binding"/>
    <property type="evidence" value="ECO:0007669"/>
    <property type="project" value="InterPro"/>
</dbReference>
<dbReference type="PANTHER" id="PTHR10815:SF14">
    <property type="entry name" value="BIFUNCTIONAL TRANSCRIPTIONAL ACTIVATOR_DNA REPAIR ENZYME ADA"/>
    <property type="match status" value="1"/>
</dbReference>
<dbReference type="InterPro" id="IPR001497">
    <property type="entry name" value="MethylDNA_cys_MeTrfase_AS"/>
</dbReference>
<evidence type="ECO:0000256" key="9">
    <source>
        <dbReference type="ARBA" id="ARBA00023159"/>
    </source>
</evidence>
<evidence type="ECO:0000256" key="10">
    <source>
        <dbReference type="ARBA" id="ARBA00023163"/>
    </source>
</evidence>
<keyword evidence="11" id="KW-0234">DNA repair</keyword>
<dbReference type="InterPro" id="IPR004026">
    <property type="entry name" value="Ada_DNA_repair_Zn-bd"/>
</dbReference>
<dbReference type="Pfam" id="PF02805">
    <property type="entry name" value="Ada_Zn_binding"/>
    <property type="match status" value="1"/>
</dbReference>
<dbReference type="InterPro" id="IPR036388">
    <property type="entry name" value="WH-like_DNA-bd_sf"/>
</dbReference>
<dbReference type="SUPFAM" id="SSF57884">
    <property type="entry name" value="Ada DNA repair protein, N-terminal domain (N-Ada 10)"/>
    <property type="match status" value="1"/>
</dbReference>
<evidence type="ECO:0000256" key="8">
    <source>
        <dbReference type="ARBA" id="ARBA00023125"/>
    </source>
</evidence>
<keyword evidence="2 18" id="KW-0489">Methyltransferase</keyword>
<dbReference type="FunFam" id="3.40.10.10:FF:000001">
    <property type="entry name" value="DNA-3-methyladenine glycosylase 2"/>
    <property type="match status" value="1"/>
</dbReference>
<comment type="caution">
    <text evidence="18">The sequence shown here is derived from an EMBL/GenBank/DDBJ whole genome shotgun (WGS) entry which is preliminary data.</text>
</comment>
<dbReference type="Gene3D" id="1.10.10.60">
    <property type="entry name" value="Homeodomain-like"/>
    <property type="match status" value="1"/>
</dbReference>
<comment type="similarity">
    <text evidence="13">In the C-terminal section; belongs to the MGMT family.</text>
</comment>
<dbReference type="SUPFAM" id="SSF46767">
    <property type="entry name" value="Methylated DNA-protein cysteine methyltransferase, C-terminal domain"/>
    <property type="match status" value="1"/>
</dbReference>
<dbReference type="PROSITE" id="PS01124">
    <property type="entry name" value="HTH_ARAC_FAMILY_2"/>
    <property type="match status" value="1"/>
</dbReference>
<accession>A0A6C2D6F0</accession>
<dbReference type="GO" id="GO:0032259">
    <property type="term" value="P:methylation"/>
    <property type="evidence" value="ECO:0007669"/>
    <property type="project" value="UniProtKB-KW"/>
</dbReference>
<gene>
    <name evidence="18" type="primary">ada</name>
    <name evidence="18" type="ORF">ETQ85_03730</name>
</gene>
<dbReference type="Gene3D" id="1.10.10.10">
    <property type="entry name" value="Winged helix-like DNA-binding domain superfamily/Winged helix DNA-binding domain"/>
    <property type="match status" value="1"/>
</dbReference>
<dbReference type="PIRSF" id="PIRSF000409">
    <property type="entry name" value="Ada"/>
    <property type="match status" value="1"/>
</dbReference>
<dbReference type="AlphaFoldDB" id="A0A6C2D6F0"/>